<sequence length="746" mass="80927">MGETRAWAKYPCYSGLLFLVLLLDTLSSATADKEYRARLRRPASNLPSSYAEDPEDIFVQALSAQSARASLHYLTSIPHMAGTPGDLKMAQYVQAQWQSFGIEAEIQPVPALLSYPREDTRPSLTLKDSSTKSTLFAATLSEPFLPEDSTSDTWLRNHTFLGYAPSGEVEAPLVYANFGRPEDFEVLAEAGVIVEGSIVLMRYGECFRGLKVMNAEKRGAVGALIYSDPEQDGYALGPTYPEGPWRPAFGVQRGSVQFLSLCAGDPGRTALAEDGRSAEDVCGYATEDLKPKIPVLPISYGDATPFLQSLANAGAESPVAPASFQGALNLTYHLGPSRDRVVMATHNREVVGTVWNVIGVVESPHYGRARDRVVVLGNHRDAWVDGAVDPNSGTASQMEVAKGLGALLRRGWRPRRTLVLASWSGEELGLIGSTAWGEAHAAELKEKAVLYVNVDSAVSGPFFHAGATPSLRPLLETLQEDVLHPYSGEPVARNFSAEGGIEILGSGSDYTVFLDHLGISSIDMGAVIDRFKRPYGMYHSTYDSFSWMSRFGDPTFELHVMMAELWGRLALRVADALVLPLEHTAQATALRAYVEELKALVGTSMEAAPESLDMAPLEAAVRAYEDAAEQVTREAAGLRSSSVKQNREQALAALNDRLAFTERRFCAKQGLPRRKWFKHVLQAPGLYLGYAGVSFPGVTQALSDGDWELAQRQVWVAAERVGTAAAYLAWGDREGGRGGEGVAATE</sequence>
<dbReference type="InterPro" id="IPR036757">
    <property type="entry name" value="TFR-like_dimer_dom_sf"/>
</dbReference>
<evidence type="ECO:0000313" key="8">
    <source>
        <dbReference type="Proteomes" id="UP000355283"/>
    </source>
</evidence>
<gene>
    <name evidence="7" type="ORF">NSK_006904</name>
</gene>
<organism evidence="7 8">
    <name type="scientific">Nannochloropsis salina CCMP1776</name>
    <dbReference type="NCBI Taxonomy" id="1027361"/>
    <lineage>
        <taxon>Eukaryota</taxon>
        <taxon>Sar</taxon>
        <taxon>Stramenopiles</taxon>
        <taxon>Ochrophyta</taxon>
        <taxon>Eustigmatophyceae</taxon>
        <taxon>Eustigmatales</taxon>
        <taxon>Monodopsidaceae</taxon>
        <taxon>Microchloropsis</taxon>
        <taxon>Microchloropsis salina</taxon>
    </lineage>
</organism>
<feature type="domain" description="PA" evidence="4">
    <location>
        <begin position="169"/>
        <end position="256"/>
    </location>
</feature>
<protein>
    <recommendedName>
        <fullName evidence="9">Peptidase M28 domain-containing protein</fullName>
    </recommendedName>
</protein>
<evidence type="ECO:0000259" key="6">
    <source>
        <dbReference type="Pfam" id="PF04389"/>
    </source>
</evidence>
<dbReference type="AlphaFoldDB" id="A0A4D9CVX9"/>
<evidence type="ECO:0000259" key="5">
    <source>
        <dbReference type="Pfam" id="PF04253"/>
    </source>
</evidence>
<dbReference type="FunFam" id="3.40.630.10:FF:000101">
    <property type="entry name" value="N-acetylated alpha-linked acidic dipeptidase like 1"/>
    <property type="match status" value="1"/>
</dbReference>
<evidence type="ECO:0000256" key="1">
    <source>
        <dbReference type="ARBA" id="ARBA00005634"/>
    </source>
</evidence>
<dbReference type="SUPFAM" id="SSF53187">
    <property type="entry name" value="Zn-dependent exopeptidases"/>
    <property type="match status" value="1"/>
</dbReference>
<comment type="similarity">
    <text evidence="1">Belongs to the peptidase M28 family. M28B subfamily.</text>
</comment>
<dbReference type="InterPro" id="IPR039373">
    <property type="entry name" value="Peptidase_M28B"/>
</dbReference>
<feature type="chain" id="PRO_5020032084" description="Peptidase M28 domain-containing protein" evidence="3">
    <location>
        <begin position="32"/>
        <end position="746"/>
    </location>
</feature>
<dbReference type="InterPro" id="IPR007484">
    <property type="entry name" value="Peptidase_M28"/>
</dbReference>
<keyword evidence="3" id="KW-0732">Signal</keyword>
<feature type="coiled-coil region" evidence="2">
    <location>
        <begin position="621"/>
        <end position="664"/>
    </location>
</feature>
<dbReference type="EMBL" id="SDOX01000122">
    <property type="protein sequence ID" value="TFJ81653.1"/>
    <property type="molecule type" value="Genomic_DNA"/>
</dbReference>
<dbReference type="Gene3D" id="1.20.930.40">
    <property type="entry name" value="Transferrin receptor-like, dimerisation domain"/>
    <property type="match status" value="1"/>
</dbReference>
<evidence type="ECO:0000256" key="2">
    <source>
        <dbReference type="SAM" id="Coils"/>
    </source>
</evidence>
<keyword evidence="8" id="KW-1185">Reference proteome</keyword>
<keyword evidence="2" id="KW-0175">Coiled coil</keyword>
<evidence type="ECO:0000313" key="7">
    <source>
        <dbReference type="EMBL" id="TFJ81653.1"/>
    </source>
</evidence>
<dbReference type="PANTHER" id="PTHR10404">
    <property type="entry name" value="N-ACETYLATED-ALPHA-LINKED ACIDIC DIPEPTIDASE"/>
    <property type="match status" value="1"/>
</dbReference>
<dbReference type="OrthoDB" id="10013407at2759"/>
<name>A0A4D9CVX9_9STRA</name>
<feature type="signal peptide" evidence="3">
    <location>
        <begin position="1"/>
        <end position="31"/>
    </location>
</feature>
<dbReference type="InterPro" id="IPR046450">
    <property type="entry name" value="PA_dom_sf"/>
</dbReference>
<evidence type="ECO:0000256" key="3">
    <source>
        <dbReference type="SAM" id="SignalP"/>
    </source>
</evidence>
<dbReference type="Pfam" id="PF02225">
    <property type="entry name" value="PA"/>
    <property type="match status" value="1"/>
</dbReference>
<dbReference type="CDD" id="cd02121">
    <property type="entry name" value="PA_GCPII_like"/>
    <property type="match status" value="1"/>
</dbReference>
<accession>A0A4D9CVX9</accession>
<comment type="caution">
    <text evidence="7">The sequence shown here is derived from an EMBL/GenBank/DDBJ whole genome shotgun (WGS) entry which is preliminary data.</text>
</comment>
<feature type="domain" description="Transferrin receptor-like dimerisation" evidence="5">
    <location>
        <begin position="612"/>
        <end position="728"/>
    </location>
</feature>
<dbReference type="CDD" id="cd08022">
    <property type="entry name" value="M28_PSMA_like"/>
    <property type="match status" value="1"/>
</dbReference>
<reference evidence="7 8" key="1">
    <citation type="submission" date="2019-01" db="EMBL/GenBank/DDBJ databases">
        <title>Nuclear Genome Assembly of the Microalgal Biofuel strain Nannochloropsis salina CCMP1776.</title>
        <authorList>
            <person name="Hovde B."/>
        </authorList>
    </citation>
    <scope>NUCLEOTIDE SEQUENCE [LARGE SCALE GENOMIC DNA]</scope>
    <source>
        <strain evidence="7 8">CCMP1776</strain>
    </source>
</reference>
<dbReference type="SUPFAM" id="SSF52025">
    <property type="entry name" value="PA domain"/>
    <property type="match status" value="1"/>
</dbReference>
<dbReference type="PANTHER" id="PTHR10404:SF46">
    <property type="entry name" value="VACUOLAR PROTEIN SORTING-ASSOCIATED PROTEIN 70"/>
    <property type="match status" value="1"/>
</dbReference>
<dbReference type="Gene3D" id="3.40.630.10">
    <property type="entry name" value="Zn peptidases"/>
    <property type="match status" value="1"/>
</dbReference>
<evidence type="ECO:0000259" key="4">
    <source>
        <dbReference type="Pfam" id="PF02225"/>
    </source>
</evidence>
<dbReference type="Pfam" id="PF04389">
    <property type="entry name" value="Peptidase_M28"/>
    <property type="match status" value="1"/>
</dbReference>
<proteinExistence type="inferred from homology"/>
<dbReference type="GO" id="GO:0004180">
    <property type="term" value="F:carboxypeptidase activity"/>
    <property type="evidence" value="ECO:0007669"/>
    <property type="project" value="TreeGrafter"/>
</dbReference>
<evidence type="ECO:0008006" key="9">
    <source>
        <dbReference type="Google" id="ProtNLM"/>
    </source>
</evidence>
<dbReference type="SUPFAM" id="SSF47672">
    <property type="entry name" value="Transferrin receptor-like dimerisation domain"/>
    <property type="match status" value="1"/>
</dbReference>
<dbReference type="Proteomes" id="UP000355283">
    <property type="component" value="Unassembled WGS sequence"/>
</dbReference>
<dbReference type="Pfam" id="PF04253">
    <property type="entry name" value="TFR_dimer"/>
    <property type="match status" value="1"/>
</dbReference>
<feature type="domain" description="Peptidase M28" evidence="6">
    <location>
        <begin position="356"/>
        <end position="546"/>
    </location>
</feature>
<dbReference type="InterPro" id="IPR007365">
    <property type="entry name" value="TFR-like_dimer_dom"/>
</dbReference>
<dbReference type="Gene3D" id="3.50.30.30">
    <property type="match status" value="1"/>
</dbReference>
<dbReference type="InterPro" id="IPR003137">
    <property type="entry name" value="PA_domain"/>
</dbReference>